<organism evidence="2 3">
    <name type="scientific">Oceanotoga teriensis</name>
    <dbReference type="NCBI Taxonomy" id="515440"/>
    <lineage>
        <taxon>Bacteria</taxon>
        <taxon>Thermotogati</taxon>
        <taxon>Thermotogota</taxon>
        <taxon>Thermotogae</taxon>
        <taxon>Petrotogales</taxon>
        <taxon>Petrotogaceae</taxon>
        <taxon>Oceanotoga</taxon>
    </lineage>
</organism>
<protein>
    <submittedName>
        <fullName evidence="2">Uncharacterized protein</fullName>
    </submittedName>
</protein>
<keyword evidence="1" id="KW-1133">Transmembrane helix</keyword>
<keyword evidence="1" id="KW-0812">Transmembrane</keyword>
<gene>
    <name evidence="2" type="ORF">C7380_11745</name>
</gene>
<feature type="transmembrane region" description="Helical" evidence="1">
    <location>
        <begin position="25"/>
        <end position="46"/>
    </location>
</feature>
<proteinExistence type="predicted"/>
<comment type="caution">
    <text evidence="2">The sequence shown here is derived from an EMBL/GenBank/DDBJ whole genome shotgun (WGS) entry which is preliminary data.</text>
</comment>
<keyword evidence="3" id="KW-1185">Reference proteome</keyword>
<dbReference type="Proteomes" id="UP000245921">
    <property type="component" value="Unassembled WGS sequence"/>
</dbReference>
<dbReference type="RefSeq" id="WP_109605782.1">
    <property type="nucleotide sequence ID" value="NZ_QGGI01000017.1"/>
</dbReference>
<dbReference type="AlphaFoldDB" id="A0AA45HHU5"/>
<sequence length="109" mass="13116">MPFVTIKEVNKKNHKKVKKSKKVSIVFLFVLMTFFGFQIFRIVFYYKDLENQYNGIKAEQIKLEEIYKNKYEKYSLLKIKLEERGVLLNNGTILQNDIYNIPQTKERTN</sequence>
<evidence type="ECO:0000256" key="1">
    <source>
        <dbReference type="SAM" id="Phobius"/>
    </source>
</evidence>
<accession>A0AA45HHU5</accession>
<evidence type="ECO:0000313" key="3">
    <source>
        <dbReference type="Proteomes" id="UP000245921"/>
    </source>
</evidence>
<reference evidence="2 3" key="1">
    <citation type="submission" date="2018-05" db="EMBL/GenBank/DDBJ databases">
        <title>Genomic Encyclopedia of Type Strains, Phase IV (KMG-IV): sequencing the most valuable type-strain genomes for metagenomic binning, comparative biology and taxonomic classification.</title>
        <authorList>
            <person name="Goeker M."/>
        </authorList>
    </citation>
    <scope>NUCLEOTIDE SEQUENCE [LARGE SCALE GENOMIC DNA]</scope>
    <source>
        <strain evidence="2 3">DSM 24906</strain>
    </source>
</reference>
<name>A0AA45HHU5_9BACT</name>
<dbReference type="EMBL" id="QGGI01000017">
    <property type="protein sequence ID" value="PWJ88755.1"/>
    <property type="molecule type" value="Genomic_DNA"/>
</dbReference>
<evidence type="ECO:0000313" key="2">
    <source>
        <dbReference type="EMBL" id="PWJ88755.1"/>
    </source>
</evidence>
<keyword evidence="1" id="KW-0472">Membrane</keyword>